<evidence type="ECO:0000313" key="1">
    <source>
        <dbReference type="EMBL" id="KAK7295131.1"/>
    </source>
</evidence>
<accession>A0AAN9PE90</accession>
<keyword evidence="2" id="KW-1185">Reference proteome</keyword>
<dbReference type="Proteomes" id="UP001359559">
    <property type="component" value="Unassembled WGS sequence"/>
</dbReference>
<organism evidence="1 2">
    <name type="scientific">Clitoria ternatea</name>
    <name type="common">Butterfly pea</name>
    <dbReference type="NCBI Taxonomy" id="43366"/>
    <lineage>
        <taxon>Eukaryota</taxon>
        <taxon>Viridiplantae</taxon>
        <taxon>Streptophyta</taxon>
        <taxon>Embryophyta</taxon>
        <taxon>Tracheophyta</taxon>
        <taxon>Spermatophyta</taxon>
        <taxon>Magnoliopsida</taxon>
        <taxon>eudicotyledons</taxon>
        <taxon>Gunneridae</taxon>
        <taxon>Pentapetalae</taxon>
        <taxon>rosids</taxon>
        <taxon>fabids</taxon>
        <taxon>Fabales</taxon>
        <taxon>Fabaceae</taxon>
        <taxon>Papilionoideae</taxon>
        <taxon>50 kb inversion clade</taxon>
        <taxon>NPAAA clade</taxon>
        <taxon>indigoferoid/millettioid clade</taxon>
        <taxon>Phaseoleae</taxon>
        <taxon>Clitoria</taxon>
    </lineage>
</organism>
<sequence length="90" mass="10616">MFYKCRNVRVYYLAFKSSVTHFLFPSPTAHPFFPTFDIHLLSSHPLHTFHLHCQWLLSTKTILSDETLVFSQTYSFVCLIFPIICKQARC</sequence>
<name>A0AAN9PE90_CLITE</name>
<gene>
    <name evidence="1" type="ORF">RJT34_18035</name>
</gene>
<reference evidence="1 2" key="1">
    <citation type="submission" date="2024-01" db="EMBL/GenBank/DDBJ databases">
        <title>The genomes of 5 underutilized Papilionoideae crops provide insights into root nodulation and disease resistance.</title>
        <authorList>
            <person name="Yuan L."/>
        </authorList>
    </citation>
    <scope>NUCLEOTIDE SEQUENCE [LARGE SCALE GENOMIC DNA]</scope>
    <source>
        <strain evidence="1">LY-2023</strain>
        <tissue evidence="1">Leaf</tissue>
    </source>
</reference>
<dbReference type="EMBL" id="JAYKXN010000004">
    <property type="protein sequence ID" value="KAK7295131.1"/>
    <property type="molecule type" value="Genomic_DNA"/>
</dbReference>
<comment type="caution">
    <text evidence="1">The sequence shown here is derived from an EMBL/GenBank/DDBJ whole genome shotgun (WGS) entry which is preliminary data.</text>
</comment>
<evidence type="ECO:0000313" key="2">
    <source>
        <dbReference type="Proteomes" id="UP001359559"/>
    </source>
</evidence>
<protein>
    <submittedName>
        <fullName evidence="1">Uncharacterized protein</fullName>
    </submittedName>
</protein>
<proteinExistence type="predicted"/>
<dbReference type="AlphaFoldDB" id="A0AAN9PE90"/>